<evidence type="ECO:0000313" key="2">
    <source>
        <dbReference type="Proteomes" id="UP000828251"/>
    </source>
</evidence>
<proteinExistence type="predicted"/>
<dbReference type="Proteomes" id="UP000828251">
    <property type="component" value="Unassembled WGS sequence"/>
</dbReference>
<dbReference type="EMBL" id="JAIQCV010000004">
    <property type="protein sequence ID" value="KAH1107970.1"/>
    <property type="molecule type" value="Genomic_DNA"/>
</dbReference>
<comment type="caution">
    <text evidence="1">The sequence shown here is derived from an EMBL/GenBank/DDBJ whole genome shotgun (WGS) entry which is preliminary data.</text>
</comment>
<reference evidence="1 2" key="1">
    <citation type="journal article" date="2021" name="Plant Biotechnol. J.">
        <title>Multi-omics assisted identification of the key and species-specific regulatory components of drought-tolerant mechanisms in Gossypium stocksii.</title>
        <authorList>
            <person name="Yu D."/>
            <person name="Ke L."/>
            <person name="Zhang D."/>
            <person name="Wu Y."/>
            <person name="Sun Y."/>
            <person name="Mei J."/>
            <person name="Sun J."/>
            <person name="Sun Y."/>
        </authorList>
    </citation>
    <scope>NUCLEOTIDE SEQUENCE [LARGE SCALE GENOMIC DNA]</scope>
    <source>
        <strain evidence="2">cv. E1</strain>
        <tissue evidence="1">Leaf</tissue>
    </source>
</reference>
<protein>
    <submittedName>
        <fullName evidence="1">Uncharacterized protein</fullName>
    </submittedName>
</protein>
<gene>
    <name evidence="1" type="ORF">J1N35_011738</name>
</gene>
<organism evidence="1 2">
    <name type="scientific">Gossypium stocksii</name>
    <dbReference type="NCBI Taxonomy" id="47602"/>
    <lineage>
        <taxon>Eukaryota</taxon>
        <taxon>Viridiplantae</taxon>
        <taxon>Streptophyta</taxon>
        <taxon>Embryophyta</taxon>
        <taxon>Tracheophyta</taxon>
        <taxon>Spermatophyta</taxon>
        <taxon>Magnoliopsida</taxon>
        <taxon>eudicotyledons</taxon>
        <taxon>Gunneridae</taxon>
        <taxon>Pentapetalae</taxon>
        <taxon>rosids</taxon>
        <taxon>malvids</taxon>
        <taxon>Malvales</taxon>
        <taxon>Malvaceae</taxon>
        <taxon>Malvoideae</taxon>
        <taxon>Gossypium</taxon>
    </lineage>
</organism>
<sequence>MALFKSKGWRGRSIISAHIRTSTDNLSIDAHTTPDSVFIILFCPMPSWTVGHPSPMFYTSKPSTFLITPMPTTMYRPFMYQASTESPLVIPSMYGTQHSYAHSLFVTQTPQGSLFYQGGSSSQPSIPRPENAR</sequence>
<keyword evidence="2" id="KW-1185">Reference proteome</keyword>
<dbReference type="AlphaFoldDB" id="A0A9D4ADM4"/>
<name>A0A9D4ADM4_9ROSI</name>
<evidence type="ECO:0000313" key="1">
    <source>
        <dbReference type="EMBL" id="KAH1107970.1"/>
    </source>
</evidence>
<accession>A0A9D4ADM4</accession>
<dbReference type="OrthoDB" id="1001900at2759"/>